<comment type="similarity">
    <text evidence="1">Belongs to the N-acetylmuramoyl-L-alanine amidase 2 family.</text>
</comment>
<dbReference type="CDD" id="cd06583">
    <property type="entry name" value="PGRP"/>
    <property type="match status" value="1"/>
</dbReference>
<accession>A0ABQ1MTM9</accession>
<evidence type="ECO:0000256" key="1">
    <source>
        <dbReference type="ARBA" id="ARBA00007553"/>
    </source>
</evidence>
<dbReference type="InterPro" id="IPR006619">
    <property type="entry name" value="PGRP_domain_met/bac"/>
</dbReference>
<evidence type="ECO:0000313" key="3">
    <source>
        <dbReference type="EMBL" id="GGC46660.1"/>
    </source>
</evidence>
<evidence type="ECO:0000313" key="4">
    <source>
        <dbReference type="Proteomes" id="UP000636010"/>
    </source>
</evidence>
<dbReference type="SMART" id="SM00701">
    <property type="entry name" value="PGRP"/>
    <property type="match status" value="1"/>
</dbReference>
<dbReference type="PANTHER" id="PTHR11022:SF41">
    <property type="entry name" value="PEPTIDOGLYCAN-RECOGNITION PROTEIN LC-RELATED"/>
    <property type="match status" value="1"/>
</dbReference>
<dbReference type="EMBL" id="BMEC01000012">
    <property type="protein sequence ID" value="GGC46660.1"/>
    <property type="molecule type" value="Genomic_DNA"/>
</dbReference>
<organism evidence="3 4">
    <name type="scientific">Marivirga lumbricoides</name>
    <dbReference type="NCBI Taxonomy" id="1046115"/>
    <lineage>
        <taxon>Bacteria</taxon>
        <taxon>Pseudomonadati</taxon>
        <taxon>Bacteroidota</taxon>
        <taxon>Cytophagia</taxon>
        <taxon>Cytophagales</taxon>
        <taxon>Marivirgaceae</taxon>
        <taxon>Marivirga</taxon>
    </lineage>
</organism>
<dbReference type="Pfam" id="PF18962">
    <property type="entry name" value="Por_Secre_tail"/>
    <property type="match status" value="1"/>
</dbReference>
<dbReference type="Gene3D" id="3.40.80.10">
    <property type="entry name" value="Peptidoglycan recognition protein-like"/>
    <property type="match status" value="1"/>
</dbReference>
<dbReference type="PANTHER" id="PTHR11022">
    <property type="entry name" value="PEPTIDOGLYCAN RECOGNITION PROTEIN"/>
    <property type="match status" value="1"/>
</dbReference>
<dbReference type="RefSeq" id="WP_188466035.1">
    <property type="nucleotide sequence ID" value="NZ_BAABHU010000012.1"/>
</dbReference>
<dbReference type="SUPFAM" id="SSF55846">
    <property type="entry name" value="N-acetylmuramoyl-L-alanine amidase-like"/>
    <property type="match status" value="1"/>
</dbReference>
<dbReference type="Proteomes" id="UP000636010">
    <property type="component" value="Unassembled WGS sequence"/>
</dbReference>
<sequence length="431" mass="48347">MKYFFLLIIFIVGAALKVSSQDISTLRVDENGIHANAYLNLNASRQRLTEKINFEYTALALKSEEQLDFSEFAIVAEDDTIYFDNEIHAPEGSGFFYSTLIHFDELQTQINLIHPQGVEGVHLVLINGSGGSKGIGERKPNYEAINNCELPNLVQQSEWRSGLPAPNYERSFTVVENMIVHHSAYPNSITDYVQAVRDIYILHTKENGWSDIGYNYLVAPDGTLFAGRDPGDGPQDQVLGAHFCGSNSTTMGACMLGDFRVQDATEEAYTTLKGLLAWKGSKDNLNVEAQNPHPLNDDLGVIAGHRDGCSTSCPGQFVYDRLPLIRSEVAAQINECKEEPEEPEVTLITYTVYPNPVKSNYELNFVMDEVDQKTLDNILIYDSFGKKIKWEGILYQEKQITINLPHTLESGVYYLHVLRETATVTRKFVIL</sequence>
<feature type="domain" description="Peptidoglycan recognition protein family" evidence="2">
    <location>
        <begin position="151"/>
        <end position="309"/>
    </location>
</feature>
<dbReference type="InterPro" id="IPR036505">
    <property type="entry name" value="Amidase/PGRP_sf"/>
</dbReference>
<comment type="caution">
    <text evidence="3">The sequence shown here is derived from an EMBL/GenBank/DDBJ whole genome shotgun (WGS) entry which is preliminary data.</text>
</comment>
<reference evidence="4" key="1">
    <citation type="journal article" date="2019" name="Int. J. Syst. Evol. Microbiol.">
        <title>The Global Catalogue of Microorganisms (GCM) 10K type strain sequencing project: providing services to taxonomists for standard genome sequencing and annotation.</title>
        <authorList>
            <consortium name="The Broad Institute Genomics Platform"/>
            <consortium name="The Broad Institute Genome Sequencing Center for Infectious Disease"/>
            <person name="Wu L."/>
            <person name="Ma J."/>
        </authorList>
    </citation>
    <scope>NUCLEOTIDE SEQUENCE [LARGE SCALE GENOMIC DNA]</scope>
    <source>
        <strain evidence="4">CGMCC 1.10832</strain>
    </source>
</reference>
<protein>
    <recommendedName>
        <fullName evidence="2">Peptidoglycan recognition protein family domain-containing protein</fullName>
    </recommendedName>
</protein>
<proteinExistence type="inferred from homology"/>
<dbReference type="InterPro" id="IPR002502">
    <property type="entry name" value="Amidase_domain"/>
</dbReference>
<dbReference type="NCBIfam" id="TIGR04183">
    <property type="entry name" value="Por_Secre_tail"/>
    <property type="match status" value="1"/>
</dbReference>
<dbReference type="InterPro" id="IPR026444">
    <property type="entry name" value="Secre_tail"/>
</dbReference>
<dbReference type="InterPro" id="IPR015510">
    <property type="entry name" value="PGRP"/>
</dbReference>
<name>A0ABQ1MTM9_9BACT</name>
<gene>
    <name evidence="3" type="ORF">GCM10011506_35310</name>
</gene>
<keyword evidence="4" id="KW-1185">Reference proteome</keyword>
<dbReference type="Pfam" id="PF01510">
    <property type="entry name" value="Amidase_2"/>
    <property type="match status" value="1"/>
</dbReference>
<evidence type="ECO:0000259" key="2">
    <source>
        <dbReference type="SMART" id="SM00701"/>
    </source>
</evidence>